<dbReference type="InterPro" id="IPR019333">
    <property type="entry name" value="INTS3_N"/>
</dbReference>
<dbReference type="EMBL" id="JANBOI010001955">
    <property type="protein sequence ID" value="KAJ1725874.1"/>
    <property type="molecule type" value="Genomic_DNA"/>
</dbReference>
<evidence type="ECO:0000313" key="5">
    <source>
        <dbReference type="Proteomes" id="UP001143981"/>
    </source>
</evidence>
<dbReference type="OrthoDB" id="2021145at2759"/>
<keyword evidence="2" id="KW-1133">Transmembrane helix</keyword>
<dbReference type="PANTHER" id="PTHR13587:SF7">
    <property type="entry name" value="INTEGRATOR COMPLEX SUBUNIT 3"/>
    <property type="match status" value="1"/>
</dbReference>
<sequence>MIKINVAGVDQIVMALIRQLRSGDVAQNNVTACRLMLRLLQDNHAWLLGFPMLVATVAYAFGRLVLDHSRVPELRTQESELVVRLLRERFVECSMVGRDLVRMLQDVAKVPVFRDLWRDIMHRPRSISAQFEGVEQLLRVPTPRMFLANRLTFEMESRLLFILEQLPAVGYSRNLMWFVHRYLSTPESESLVSDLIRYIIGVFHPSNAVLASNIVPRYVFLGGLLRFIRSQVVAANAKLALFYDWLFYTPGADNIMSIEPGVLIIARSVDRYTYLTTSFIEFLGFAVDAYSPQLAPLMRKSVGLAMLDAVEKGVIPSIVPICEHPKLDPSIRRHMQQLFPQLVPAAADQTQPPAGDEVDGDDSAIFDGIPPLDGSEPLLPAVADAPSPTGEDKDAVVVLPDPLTPQPPRKLPGLKTPVHLRATATAASLDPVSRMFQDE</sequence>
<evidence type="ECO:0000259" key="3">
    <source>
        <dbReference type="Pfam" id="PF10189"/>
    </source>
</evidence>
<feature type="region of interest" description="Disordered" evidence="1">
    <location>
        <begin position="366"/>
        <end position="417"/>
    </location>
</feature>
<evidence type="ECO:0000256" key="1">
    <source>
        <dbReference type="SAM" id="MobiDB-lite"/>
    </source>
</evidence>
<feature type="transmembrane region" description="Helical" evidence="2">
    <location>
        <begin position="45"/>
        <end position="66"/>
    </location>
</feature>
<keyword evidence="5" id="KW-1185">Reference proteome</keyword>
<feature type="non-terminal residue" evidence="4">
    <location>
        <position position="439"/>
    </location>
</feature>
<accession>A0A9W8CUA7</accession>
<dbReference type="InterPro" id="IPR045334">
    <property type="entry name" value="INTS3"/>
</dbReference>
<organism evidence="4 5">
    <name type="scientific">Coemansia biformis</name>
    <dbReference type="NCBI Taxonomy" id="1286918"/>
    <lineage>
        <taxon>Eukaryota</taxon>
        <taxon>Fungi</taxon>
        <taxon>Fungi incertae sedis</taxon>
        <taxon>Zoopagomycota</taxon>
        <taxon>Kickxellomycotina</taxon>
        <taxon>Kickxellomycetes</taxon>
        <taxon>Kickxellales</taxon>
        <taxon>Kickxellaceae</taxon>
        <taxon>Coemansia</taxon>
    </lineage>
</organism>
<comment type="caution">
    <text evidence="4">The sequence shown here is derived from an EMBL/GenBank/DDBJ whole genome shotgun (WGS) entry which is preliminary data.</text>
</comment>
<evidence type="ECO:0000313" key="4">
    <source>
        <dbReference type="EMBL" id="KAJ1725874.1"/>
    </source>
</evidence>
<keyword evidence="2" id="KW-0812">Transmembrane</keyword>
<dbReference type="GO" id="GO:0005737">
    <property type="term" value="C:cytoplasm"/>
    <property type="evidence" value="ECO:0007669"/>
    <property type="project" value="TreeGrafter"/>
</dbReference>
<dbReference type="Pfam" id="PF10189">
    <property type="entry name" value="Ints3_N"/>
    <property type="match status" value="1"/>
</dbReference>
<reference evidence="4" key="1">
    <citation type="submission" date="2022-07" db="EMBL/GenBank/DDBJ databases">
        <title>Phylogenomic reconstructions and comparative analyses of Kickxellomycotina fungi.</title>
        <authorList>
            <person name="Reynolds N.K."/>
            <person name="Stajich J.E."/>
            <person name="Barry K."/>
            <person name="Grigoriev I.V."/>
            <person name="Crous P."/>
            <person name="Smith M.E."/>
        </authorList>
    </citation>
    <scope>NUCLEOTIDE SEQUENCE</scope>
    <source>
        <strain evidence="4">BCRC 34381</strain>
    </source>
</reference>
<protein>
    <recommendedName>
        <fullName evidence="3">Integrator complex subunit 3 N-terminal domain-containing protein</fullName>
    </recommendedName>
</protein>
<feature type="domain" description="Integrator complex subunit 3 N-terminal" evidence="3">
    <location>
        <begin position="1"/>
        <end position="336"/>
    </location>
</feature>
<name>A0A9W8CUA7_9FUNG</name>
<keyword evidence="2" id="KW-0472">Membrane</keyword>
<proteinExistence type="predicted"/>
<evidence type="ECO:0000256" key="2">
    <source>
        <dbReference type="SAM" id="Phobius"/>
    </source>
</evidence>
<gene>
    <name evidence="4" type="ORF">LPJ61_005593</name>
</gene>
<dbReference type="AlphaFoldDB" id="A0A9W8CUA7"/>
<dbReference type="PANTHER" id="PTHR13587">
    <property type="entry name" value="INTEGRATOR COMPLEX SUBUNIT 3"/>
    <property type="match status" value="1"/>
</dbReference>
<dbReference type="Proteomes" id="UP001143981">
    <property type="component" value="Unassembled WGS sequence"/>
</dbReference>